<feature type="domain" description="AB hydrolase-1" evidence="2">
    <location>
        <begin position="32"/>
        <end position="276"/>
    </location>
</feature>
<evidence type="ECO:0000259" key="2">
    <source>
        <dbReference type="Pfam" id="PF00561"/>
    </source>
</evidence>
<dbReference type="OrthoDB" id="284184at2759"/>
<evidence type="ECO:0000256" key="1">
    <source>
        <dbReference type="ARBA" id="ARBA00022801"/>
    </source>
</evidence>
<name>A0A1G4JFF5_9SACH</name>
<dbReference type="InterPro" id="IPR051340">
    <property type="entry name" value="Haloalkane_dehalogenase"/>
</dbReference>
<protein>
    <submittedName>
        <fullName evidence="3">LAME_0E02014g1_1</fullName>
    </submittedName>
</protein>
<dbReference type="PRINTS" id="PR00111">
    <property type="entry name" value="ABHYDROLASE"/>
</dbReference>
<dbReference type="GO" id="GO:0004301">
    <property type="term" value="F:epoxide hydrolase activity"/>
    <property type="evidence" value="ECO:0007669"/>
    <property type="project" value="TreeGrafter"/>
</dbReference>
<sequence>MTAKGSPVCRTCSLKGGEKVWYREAGSKSESTILLLHGYPTSSNMFRNLIPLLASKFHVIAPDLPGFGFTTVKDDYSYTFENLSKTIYDFVASVGISKYILYIFDYGSPVGLRLALKSPTSVVGLIVQNGNAYEEGLDDRFWAPLKEYWKKDQDDQHYVETLKAFVEDPENIRCQYYDGVSRPEIVDPSGYILDTALFERRNESEIQVELFHDYQKNVALYPQFQEFLRSRNIPVLVVWGKNDIIFTCAGAEAYTRDATNVTLKFYDTGHFALETHCAEIADEIIDVFGAK</sequence>
<dbReference type="Gene3D" id="3.40.50.1820">
    <property type="entry name" value="alpha/beta hydrolase"/>
    <property type="match status" value="1"/>
</dbReference>
<dbReference type="SUPFAM" id="SSF53474">
    <property type="entry name" value="alpha/beta-Hydrolases"/>
    <property type="match status" value="1"/>
</dbReference>
<dbReference type="Proteomes" id="UP000191144">
    <property type="component" value="Chromosome E"/>
</dbReference>
<keyword evidence="1" id="KW-0378">Hydrolase</keyword>
<reference evidence="4" key="1">
    <citation type="submission" date="2016-03" db="EMBL/GenBank/DDBJ databases">
        <authorList>
            <person name="Devillers Hugo."/>
        </authorList>
    </citation>
    <scope>NUCLEOTIDE SEQUENCE [LARGE SCALE GENOMIC DNA]</scope>
</reference>
<keyword evidence="4" id="KW-1185">Reference proteome</keyword>
<dbReference type="PANTHER" id="PTHR42977:SF3">
    <property type="entry name" value="AB HYDROLASE-1 DOMAIN-CONTAINING PROTEIN"/>
    <property type="match status" value="1"/>
</dbReference>
<gene>
    <name evidence="3" type="ORF">LAME_0E02014G</name>
</gene>
<dbReference type="InterPro" id="IPR029058">
    <property type="entry name" value="AB_hydrolase_fold"/>
</dbReference>
<dbReference type="AlphaFoldDB" id="A0A1G4JFF5"/>
<accession>A0A1G4JFF5</accession>
<dbReference type="EMBL" id="LT598481">
    <property type="protein sequence ID" value="SCU89037.1"/>
    <property type="molecule type" value="Genomic_DNA"/>
</dbReference>
<evidence type="ECO:0000313" key="3">
    <source>
        <dbReference type="EMBL" id="SCU89037.1"/>
    </source>
</evidence>
<dbReference type="InterPro" id="IPR000073">
    <property type="entry name" value="AB_hydrolase_1"/>
</dbReference>
<dbReference type="Pfam" id="PF00561">
    <property type="entry name" value="Abhydrolase_1"/>
    <property type="match status" value="1"/>
</dbReference>
<organism evidence="3 4">
    <name type="scientific">Lachancea meyersii CBS 8951</name>
    <dbReference type="NCBI Taxonomy" id="1266667"/>
    <lineage>
        <taxon>Eukaryota</taxon>
        <taxon>Fungi</taxon>
        <taxon>Dikarya</taxon>
        <taxon>Ascomycota</taxon>
        <taxon>Saccharomycotina</taxon>
        <taxon>Saccharomycetes</taxon>
        <taxon>Saccharomycetales</taxon>
        <taxon>Saccharomycetaceae</taxon>
        <taxon>Lachancea</taxon>
    </lineage>
</organism>
<dbReference type="PANTHER" id="PTHR42977">
    <property type="entry name" value="HYDROLASE-RELATED"/>
    <property type="match status" value="1"/>
</dbReference>
<evidence type="ECO:0000313" key="4">
    <source>
        <dbReference type="Proteomes" id="UP000191144"/>
    </source>
</evidence>
<proteinExistence type="predicted"/>